<feature type="transmembrane region" description="Helical" evidence="1">
    <location>
        <begin position="38"/>
        <end position="62"/>
    </location>
</feature>
<accession>A0A9W9FYG2</accession>
<dbReference type="Proteomes" id="UP001149165">
    <property type="component" value="Unassembled WGS sequence"/>
</dbReference>
<sequence length="189" mass="21302">MSVTTVPTQSLPKPSGPVTLESLASQGILAIILTSPPWWTLFVLSFWVFFTLMLGLLPFYIYHVGTMRVRASLDLRIAAGETLVAARPVTSSPWSWARFAWWWLSAPTVAPPPLSIPRYQPEAPTCPHAHMDPHPMTKAGLNAYIYYLQSMPGGWGWFTCPSTECDSETGLLHPSYKHHLDWFCYFCTR</sequence>
<proteinExistence type="predicted"/>
<evidence type="ECO:0000313" key="2">
    <source>
        <dbReference type="EMBL" id="KAJ5108726.1"/>
    </source>
</evidence>
<name>A0A9W9FYG2_9EURO</name>
<keyword evidence="1" id="KW-1133">Transmembrane helix</keyword>
<reference evidence="2" key="2">
    <citation type="journal article" date="2023" name="IMA Fungus">
        <title>Comparative genomic study of the Penicillium genus elucidates a diverse pangenome and 15 lateral gene transfer events.</title>
        <authorList>
            <person name="Petersen C."/>
            <person name="Sorensen T."/>
            <person name="Nielsen M.R."/>
            <person name="Sondergaard T.E."/>
            <person name="Sorensen J.L."/>
            <person name="Fitzpatrick D.A."/>
            <person name="Frisvad J.C."/>
            <person name="Nielsen K.L."/>
        </authorList>
    </citation>
    <scope>NUCLEOTIDE SEQUENCE</scope>
    <source>
        <strain evidence="2">IBT 30069</strain>
    </source>
</reference>
<reference evidence="2" key="1">
    <citation type="submission" date="2022-11" db="EMBL/GenBank/DDBJ databases">
        <authorList>
            <person name="Petersen C."/>
        </authorList>
    </citation>
    <scope>NUCLEOTIDE SEQUENCE</scope>
    <source>
        <strain evidence="2">IBT 30069</strain>
    </source>
</reference>
<evidence type="ECO:0000313" key="3">
    <source>
        <dbReference type="Proteomes" id="UP001149165"/>
    </source>
</evidence>
<dbReference type="EMBL" id="JAPQKH010000003">
    <property type="protein sequence ID" value="KAJ5108726.1"/>
    <property type="molecule type" value="Genomic_DNA"/>
</dbReference>
<evidence type="ECO:0000256" key="1">
    <source>
        <dbReference type="SAM" id="Phobius"/>
    </source>
</evidence>
<keyword evidence="1" id="KW-0472">Membrane</keyword>
<gene>
    <name evidence="2" type="ORF">N7456_005401</name>
</gene>
<protein>
    <submittedName>
        <fullName evidence="2">Uncharacterized protein</fullName>
    </submittedName>
</protein>
<dbReference type="AlphaFoldDB" id="A0A9W9FYG2"/>
<keyword evidence="1" id="KW-0812">Transmembrane</keyword>
<comment type="caution">
    <text evidence="2">The sequence shown here is derived from an EMBL/GenBank/DDBJ whole genome shotgun (WGS) entry which is preliminary data.</text>
</comment>
<keyword evidence="3" id="KW-1185">Reference proteome</keyword>
<organism evidence="2 3">
    <name type="scientific">Penicillium angulare</name>
    <dbReference type="NCBI Taxonomy" id="116970"/>
    <lineage>
        <taxon>Eukaryota</taxon>
        <taxon>Fungi</taxon>
        <taxon>Dikarya</taxon>
        <taxon>Ascomycota</taxon>
        <taxon>Pezizomycotina</taxon>
        <taxon>Eurotiomycetes</taxon>
        <taxon>Eurotiomycetidae</taxon>
        <taxon>Eurotiales</taxon>
        <taxon>Aspergillaceae</taxon>
        <taxon>Penicillium</taxon>
    </lineage>
</organism>